<feature type="transmembrane region" description="Helical" evidence="6">
    <location>
        <begin position="316"/>
        <end position="336"/>
    </location>
</feature>
<dbReference type="OMA" id="ICHSANL"/>
<feature type="transmembrane region" description="Helical" evidence="6">
    <location>
        <begin position="501"/>
        <end position="520"/>
    </location>
</feature>
<dbReference type="PANTHER" id="PTHR11706:SF54">
    <property type="entry name" value="METAL TRANSPORTER NRAMP1"/>
    <property type="match status" value="1"/>
</dbReference>
<dbReference type="NCBIfam" id="NF037982">
    <property type="entry name" value="Nramp_1"/>
    <property type="match status" value="2"/>
</dbReference>
<keyword evidence="8" id="KW-1185">Reference proteome</keyword>
<feature type="transmembrane region" description="Helical" evidence="6">
    <location>
        <begin position="598"/>
        <end position="624"/>
    </location>
</feature>
<proteinExistence type="inferred from homology"/>
<evidence type="ECO:0000256" key="3">
    <source>
        <dbReference type="ARBA" id="ARBA00022692"/>
    </source>
</evidence>
<dbReference type="GO" id="GO:0030026">
    <property type="term" value="P:intracellular manganese ion homeostasis"/>
    <property type="evidence" value="ECO:0000318"/>
    <property type="project" value="GO_Central"/>
</dbReference>
<keyword evidence="3 6" id="KW-0812">Transmembrane</keyword>
<name>A0A078JDW1_BRANA</name>
<dbReference type="GO" id="GO:0034755">
    <property type="term" value="P:iron ion transmembrane transport"/>
    <property type="evidence" value="ECO:0000318"/>
    <property type="project" value="GO_Central"/>
</dbReference>
<feature type="transmembrane region" description="Helical" evidence="6">
    <location>
        <begin position="43"/>
        <end position="61"/>
    </location>
</feature>
<dbReference type="AlphaFoldDB" id="A0A078JDW1"/>
<keyword evidence="5 6" id="KW-0472">Membrane</keyword>
<dbReference type="Proteomes" id="UP000028999">
    <property type="component" value="Unassembled WGS sequence"/>
</dbReference>
<feature type="transmembrane region" description="Helical" evidence="6">
    <location>
        <begin position="567"/>
        <end position="592"/>
    </location>
</feature>
<feature type="transmembrane region" description="Helical" evidence="6">
    <location>
        <begin position="462"/>
        <end position="481"/>
    </location>
</feature>
<evidence type="ECO:0000256" key="4">
    <source>
        <dbReference type="ARBA" id="ARBA00022989"/>
    </source>
</evidence>
<reference evidence="7 8" key="1">
    <citation type="journal article" date="2014" name="Science">
        <title>Plant genetics. Early allopolyploid evolution in the post-Neolithic Brassica napus oilseed genome.</title>
        <authorList>
            <person name="Chalhoub B."/>
            <person name="Denoeud F."/>
            <person name="Liu S."/>
            <person name="Parkin I.A."/>
            <person name="Tang H."/>
            <person name="Wang X."/>
            <person name="Chiquet J."/>
            <person name="Belcram H."/>
            <person name="Tong C."/>
            <person name="Samans B."/>
            <person name="Correa M."/>
            <person name="Da Silva C."/>
            <person name="Just J."/>
            <person name="Falentin C."/>
            <person name="Koh C.S."/>
            <person name="Le Clainche I."/>
            <person name="Bernard M."/>
            <person name="Bento P."/>
            <person name="Noel B."/>
            <person name="Labadie K."/>
            <person name="Alberti A."/>
            <person name="Charles M."/>
            <person name="Arnaud D."/>
            <person name="Guo H."/>
            <person name="Daviaud C."/>
            <person name="Alamery S."/>
            <person name="Jabbari K."/>
            <person name="Zhao M."/>
            <person name="Edger P.P."/>
            <person name="Chelaifa H."/>
            <person name="Tack D."/>
            <person name="Lassalle G."/>
            <person name="Mestiri I."/>
            <person name="Schnel N."/>
            <person name="Le Paslier M.C."/>
            <person name="Fan G."/>
            <person name="Renault V."/>
            <person name="Bayer P.E."/>
            <person name="Golicz A.A."/>
            <person name="Manoli S."/>
            <person name="Lee T.H."/>
            <person name="Thi V.H."/>
            <person name="Chalabi S."/>
            <person name="Hu Q."/>
            <person name="Fan C."/>
            <person name="Tollenaere R."/>
            <person name="Lu Y."/>
            <person name="Battail C."/>
            <person name="Shen J."/>
            <person name="Sidebottom C.H."/>
            <person name="Wang X."/>
            <person name="Canaguier A."/>
            <person name="Chauveau A."/>
            <person name="Berard A."/>
            <person name="Deniot G."/>
            <person name="Guan M."/>
            <person name="Liu Z."/>
            <person name="Sun F."/>
            <person name="Lim Y.P."/>
            <person name="Lyons E."/>
            <person name="Town C.D."/>
            <person name="Bancroft I."/>
            <person name="Wang X."/>
            <person name="Meng J."/>
            <person name="Ma J."/>
            <person name="Pires J.C."/>
            <person name="King G.J."/>
            <person name="Brunel D."/>
            <person name="Delourme R."/>
            <person name="Renard M."/>
            <person name="Aury J.M."/>
            <person name="Adams K.L."/>
            <person name="Batley J."/>
            <person name="Snowdon R.J."/>
            <person name="Tost J."/>
            <person name="Edwards D."/>
            <person name="Zhou Y."/>
            <person name="Hua W."/>
            <person name="Sharpe A.G."/>
            <person name="Paterson A.H."/>
            <person name="Guan C."/>
            <person name="Wincker P."/>
        </authorList>
    </citation>
    <scope>NUCLEOTIDE SEQUENCE [LARGE SCALE GENOMIC DNA]</scope>
    <source>
        <strain evidence="8">cv. Darmor-bzh</strain>
    </source>
</reference>
<sequence>MAASASERPQFISSNGGNRSFSNAPLIDNSDPNQIIVPEKKSWKNFFAYLGPGFLVSIAYIDPGNFETDLQAGAQYKYELLWIILVASCAALVIQSLAANLGVVTGKHLAEHCRAEYSKVPNFLLWVVAEIAVVACDIPEVIGTAFALNMLFRIPVWIGVLLTGLSTLMLLALQQYGVRKLEFLIAFLVFTIALCFVIELHYSKPDPGEVLHGLFVPQLKGNGATGLAISLLGAMVMPLIYKQEHNTSMRCINSSPTHLIFSIKINIDFFVINIIGTAFALNMLFSIPIWIGVLLTGLSTLMLLALQQYGVRKLEFLIAFLVFTIALCFVIELHYSKPDPGEVLHGLFVPQLKGNGATGLAISLLGAMVMPHNLLLHSALVLSRKIPRSSTGIKEACRFYLIESGLALMIAFLINVSVISVSGAVCNAPDLTPEDRAKCEDLDLNKASFLLRNVVGKWSSKLFAIALLASGQSSTITGTYAGQYVMQGFLDLRLEPWLRNFLTRCLAIIPSLIVALIGGSAGAGKLIIIASMILSFELPFALVPLLKFTSCKTKMGSHVNHMAITTLTWVIGALIMGINIYYIVSSFTKLLIHSHMKLALVIFCGILGFSGIAIYLASIAYLVFRKNRKASPLLASTNSQTVETLPRQDIVDMQLHGKAAASDLD</sequence>
<feature type="transmembrane region" description="Helical" evidence="6">
    <location>
        <begin position="223"/>
        <end position="241"/>
    </location>
</feature>
<dbReference type="Pfam" id="PF01566">
    <property type="entry name" value="Nramp"/>
    <property type="match status" value="2"/>
</dbReference>
<feature type="transmembrane region" description="Helical" evidence="6">
    <location>
        <begin position="526"/>
        <end position="546"/>
    </location>
</feature>
<dbReference type="PaxDb" id="3708-A0A078JDW1"/>
<protein>
    <submittedName>
        <fullName evidence="7">BnaA02g36240D protein</fullName>
    </submittedName>
</protein>
<evidence type="ECO:0000256" key="5">
    <source>
        <dbReference type="ARBA" id="ARBA00023136"/>
    </source>
</evidence>
<accession>A0A078JDW1</accession>
<evidence type="ECO:0000256" key="1">
    <source>
        <dbReference type="ARBA" id="ARBA00004141"/>
    </source>
</evidence>
<organism evidence="7 8">
    <name type="scientific">Brassica napus</name>
    <name type="common">Rape</name>
    <dbReference type="NCBI Taxonomy" id="3708"/>
    <lineage>
        <taxon>Eukaryota</taxon>
        <taxon>Viridiplantae</taxon>
        <taxon>Streptophyta</taxon>
        <taxon>Embryophyta</taxon>
        <taxon>Tracheophyta</taxon>
        <taxon>Spermatophyta</taxon>
        <taxon>Magnoliopsida</taxon>
        <taxon>eudicotyledons</taxon>
        <taxon>Gunneridae</taxon>
        <taxon>Pentapetalae</taxon>
        <taxon>rosids</taxon>
        <taxon>malvids</taxon>
        <taxon>Brassicales</taxon>
        <taxon>Brassicaceae</taxon>
        <taxon>Brassiceae</taxon>
        <taxon>Brassica</taxon>
    </lineage>
</organism>
<comment type="subcellular location">
    <subcellularLocation>
        <location evidence="1">Membrane</location>
        <topology evidence="1">Multi-pass membrane protein</topology>
    </subcellularLocation>
</comment>
<feature type="transmembrane region" description="Helical" evidence="6">
    <location>
        <begin position="261"/>
        <end position="281"/>
    </location>
</feature>
<dbReference type="Gramene" id="CDY64859">
    <property type="protein sequence ID" value="CDY64859"/>
    <property type="gene ID" value="GSBRNA2T00043751001"/>
</dbReference>
<dbReference type="SMR" id="A0A078JDW1"/>
<feature type="transmembrane region" description="Helical" evidence="6">
    <location>
        <begin position="183"/>
        <end position="203"/>
    </location>
</feature>
<feature type="transmembrane region" description="Helical" evidence="6">
    <location>
        <begin position="397"/>
        <end position="421"/>
    </location>
</feature>
<dbReference type="InterPro" id="IPR001046">
    <property type="entry name" value="NRAMP_fam"/>
</dbReference>
<evidence type="ECO:0000256" key="6">
    <source>
        <dbReference type="SAM" id="Phobius"/>
    </source>
</evidence>
<evidence type="ECO:0000256" key="2">
    <source>
        <dbReference type="ARBA" id="ARBA00009965"/>
    </source>
</evidence>
<feature type="transmembrane region" description="Helical" evidence="6">
    <location>
        <begin position="356"/>
        <end position="376"/>
    </location>
</feature>
<dbReference type="STRING" id="3708.A0A078JDW1"/>
<dbReference type="GO" id="GO:0005384">
    <property type="term" value="F:manganese ion transmembrane transporter activity"/>
    <property type="evidence" value="ECO:0000318"/>
    <property type="project" value="GO_Central"/>
</dbReference>
<dbReference type="GO" id="GO:0005886">
    <property type="term" value="C:plasma membrane"/>
    <property type="evidence" value="ECO:0000318"/>
    <property type="project" value="GO_Central"/>
</dbReference>
<feature type="transmembrane region" description="Helical" evidence="6">
    <location>
        <begin position="81"/>
        <end position="103"/>
    </location>
</feature>
<feature type="transmembrane region" description="Helical" evidence="6">
    <location>
        <begin position="287"/>
        <end position="304"/>
    </location>
</feature>
<dbReference type="GO" id="GO:0006828">
    <property type="term" value="P:manganese ion transport"/>
    <property type="evidence" value="ECO:0000318"/>
    <property type="project" value="GO_Central"/>
</dbReference>
<keyword evidence="4 6" id="KW-1133">Transmembrane helix</keyword>
<evidence type="ECO:0000313" key="7">
    <source>
        <dbReference type="EMBL" id="CDY64859.1"/>
    </source>
</evidence>
<gene>
    <name evidence="7" type="primary">BnaA02g36240D</name>
    <name evidence="7" type="ORF">GSBRNA2T00043751001</name>
</gene>
<dbReference type="PANTHER" id="PTHR11706">
    <property type="entry name" value="SOLUTE CARRIER PROTEIN FAMILY 11 MEMBER"/>
    <property type="match status" value="1"/>
</dbReference>
<evidence type="ECO:0000313" key="8">
    <source>
        <dbReference type="Proteomes" id="UP000028999"/>
    </source>
</evidence>
<dbReference type="EMBL" id="LK034579">
    <property type="protein sequence ID" value="CDY64859.1"/>
    <property type="molecule type" value="Genomic_DNA"/>
</dbReference>
<dbReference type="GO" id="GO:0006879">
    <property type="term" value="P:intracellular iron ion homeostasis"/>
    <property type="evidence" value="ECO:0000318"/>
    <property type="project" value="GO_Central"/>
</dbReference>
<dbReference type="HAMAP" id="MF_00221">
    <property type="entry name" value="NRAMP"/>
    <property type="match status" value="1"/>
</dbReference>
<dbReference type="PRINTS" id="PR00447">
    <property type="entry name" value="NATRESASSCMP"/>
</dbReference>
<comment type="similarity">
    <text evidence="2">Belongs to the NRAMP (TC 2.A.55) family.</text>
</comment>
<feature type="transmembrane region" description="Helical" evidence="6">
    <location>
        <begin position="123"/>
        <end position="148"/>
    </location>
</feature>
<feature type="transmembrane region" description="Helical" evidence="6">
    <location>
        <begin position="154"/>
        <end position="171"/>
    </location>
</feature>